<dbReference type="RefSeq" id="WP_142872759.1">
    <property type="nucleotide sequence ID" value="NZ_CP045503.2"/>
</dbReference>
<protein>
    <submittedName>
        <fullName evidence="1">Uncharacterized protein</fullName>
    </submittedName>
</protein>
<evidence type="ECO:0000313" key="2">
    <source>
        <dbReference type="Proteomes" id="UP000316416"/>
    </source>
</evidence>
<dbReference type="EMBL" id="CP045503">
    <property type="protein sequence ID" value="QPG57398.1"/>
    <property type="molecule type" value="Genomic_DNA"/>
</dbReference>
<reference evidence="1" key="1">
    <citation type="submission" date="2021-07" db="EMBL/GenBank/DDBJ databases">
        <title>Shewanella sp. YLB-07 whole genome sequence.</title>
        <authorList>
            <person name="Yu L."/>
        </authorList>
    </citation>
    <scope>NUCLEOTIDE SEQUENCE</scope>
    <source>
        <strain evidence="1">YLB-08</strain>
    </source>
</reference>
<dbReference type="Proteomes" id="UP000316416">
    <property type="component" value="Chromosome"/>
</dbReference>
<proteinExistence type="predicted"/>
<keyword evidence="2" id="KW-1185">Reference proteome</keyword>
<name>A0ABX6V503_9GAMM</name>
<sequence length="164" mass="18317">MIVIYNQVSLFELVTSMHLDTGHALSKQQQKYVYKLAKAKKKLQLNQLKMITEQPNLAKLSKRVSKQIKYLGKIQKYQFKLAHIELNPIPESHQDHTKSSSSPSTVINNNAQLTIPASLKSPLDKLIVSELQPLKAQPCGACPALKAGRCQCAIKANSRVSRLN</sequence>
<organism evidence="1 2">
    <name type="scientific">Shewanella eurypsychrophilus</name>
    <dbReference type="NCBI Taxonomy" id="2593656"/>
    <lineage>
        <taxon>Bacteria</taxon>
        <taxon>Pseudomonadati</taxon>
        <taxon>Pseudomonadota</taxon>
        <taxon>Gammaproteobacteria</taxon>
        <taxon>Alteromonadales</taxon>
        <taxon>Shewanellaceae</taxon>
        <taxon>Shewanella</taxon>
    </lineage>
</organism>
<evidence type="ECO:0000313" key="1">
    <source>
        <dbReference type="EMBL" id="QPG57398.1"/>
    </source>
</evidence>
<accession>A0ABX6V503</accession>
<gene>
    <name evidence="1" type="ORF">FM038_008075</name>
</gene>